<dbReference type="EMBL" id="OAOQ01000003">
    <property type="protein sequence ID" value="SNX69123.1"/>
    <property type="molecule type" value="Genomic_DNA"/>
</dbReference>
<evidence type="ECO:0000313" key="1">
    <source>
        <dbReference type="EMBL" id="SNX69123.1"/>
    </source>
</evidence>
<organism evidence="1 2">
    <name type="scientific">Cereibacter ovatus</name>
    <dbReference type="NCBI Taxonomy" id="439529"/>
    <lineage>
        <taxon>Bacteria</taxon>
        <taxon>Pseudomonadati</taxon>
        <taxon>Pseudomonadota</taxon>
        <taxon>Alphaproteobacteria</taxon>
        <taxon>Rhodobacterales</taxon>
        <taxon>Paracoccaceae</taxon>
        <taxon>Cereibacter</taxon>
    </lineage>
</organism>
<accession>A0A285CQ73</accession>
<proteinExistence type="predicted"/>
<evidence type="ECO:0000313" key="2">
    <source>
        <dbReference type="Proteomes" id="UP000219467"/>
    </source>
</evidence>
<sequence length="67" mass="7566">MIELAFIACLSAAPDACEQRSLYYSDISPMTCVMGAQPELAKWADAHPRYRITRWSCRARALSERDA</sequence>
<reference evidence="2" key="1">
    <citation type="submission" date="2017-08" db="EMBL/GenBank/DDBJ databases">
        <authorList>
            <person name="Varghese N."/>
            <person name="Submissions S."/>
        </authorList>
    </citation>
    <scope>NUCLEOTIDE SEQUENCE [LARGE SCALE GENOMIC DNA]</scope>
    <source>
        <strain evidence="2">JA234</strain>
    </source>
</reference>
<protein>
    <submittedName>
        <fullName evidence="1">Uncharacterized protein</fullName>
    </submittedName>
</protein>
<dbReference type="Proteomes" id="UP000219467">
    <property type="component" value="Unassembled WGS sequence"/>
</dbReference>
<dbReference type="RefSeq" id="WP_097029582.1">
    <property type="nucleotide sequence ID" value="NZ_OAOQ01000003.1"/>
</dbReference>
<keyword evidence="2" id="KW-1185">Reference proteome</keyword>
<name>A0A285CQ73_9RHOB</name>
<dbReference type="OrthoDB" id="7363897at2"/>
<dbReference type="AlphaFoldDB" id="A0A285CQ73"/>
<gene>
    <name evidence="1" type="ORF">SAMN05878503_103110</name>
</gene>